<accession>A0A2W7RBB8</accession>
<proteinExistence type="predicted"/>
<feature type="transmembrane region" description="Helical" evidence="1">
    <location>
        <begin position="47"/>
        <end position="70"/>
    </location>
</feature>
<name>A0A2W7RBB8_9BACT</name>
<keyword evidence="1" id="KW-1133">Transmembrane helix</keyword>
<evidence type="ECO:0000313" key="2">
    <source>
        <dbReference type="EMBL" id="PZX55550.1"/>
    </source>
</evidence>
<gene>
    <name evidence="2" type="ORF">LV85_00775</name>
</gene>
<dbReference type="OrthoDB" id="839615at2"/>
<dbReference type="RefSeq" id="WP_146260423.1">
    <property type="nucleotide sequence ID" value="NZ_QKZT01000003.1"/>
</dbReference>
<keyword evidence="1" id="KW-0472">Membrane</keyword>
<protein>
    <submittedName>
        <fullName evidence="2">Uncharacterized protein</fullName>
    </submittedName>
</protein>
<dbReference type="AlphaFoldDB" id="A0A2W7RBB8"/>
<dbReference type="Proteomes" id="UP000248882">
    <property type="component" value="Unassembled WGS sequence"/>
</dbReference>
<comment type="caution">
    <text evidence="2">The sequence shown here is derived from an EMBL/GenBank/DDBJ whole genome shotgun (WGS) entry which is preliminary data.</text>
</comment>
<feature type="transmembrane region" description="Helical" evidence="1">
    <location>
        <begin position="98"/>
        <end position="131"/>
    </location>
</feature>
<keyword evidence="3" id="KW-1185">Reference proteome</keyword>
<organism evidence="2 3">
    <name type="scientific">Algoriphagus chordae</name>
    <dbReference type="NCBI Taxonomy" id="237019"/>
    <lineage>
        <taxon>Bacteria</taxon>
        <taxon>Pseudomonadati</taxon>
        <taxon>Bacteroidota</taxon>
        <taxon>Cytophagia</taxon>
        <taxon>Cytophagales</taxon>
        <taxon>Cyclobacteriaceae</taxon>
        <taxon>Algoriphagus</taxon>
    </lineage>
</organism>
<reference evidence="2 3" key="1">
    <citation type="submission" date="2018-06" db="EMBL/GenBank/DDBJ databases">
        <title>Genomic Encyclopedia of Archaeal and Bacterial Type Strains, Phase II (KMG-II): from individual species to whole genera.</title>
        <authorList>
            <person name="Goeker M."/>
        </authorList>
    </citation>
    <scope>NUCLEOTIDE SEQUENCE [LARGE SCALE GENOMIC DNA]</scope>
    <source>
        <strain evidence="2 3">DSM 19830</strain>
    </source>
</reference>
<dbReference type="EMBL" id="QKZT01000003">
    <property type="protein sequence ID" value="PZX55550.1"/>
    <property type="molecule type" value="Genomic_DNA"/>
</dbReference>
<evidence type="ECO:0000313" key="3">
    <source>
        <dbReference type="Proteomes" id="UP000248882"/>
    </source>
</evidence>
<sequence length="162" mass="18392">MEIQEYRKVYKNLDRLILILLVLVLPIFGMIYLYQSSGKVTWNLPELPLVLGQILTGAGVGLLLAQYLLFRKRVKAVFQTDDLLVKLKIYAKATRERYFMLFAVALLCSVGLLFFGSAIFNVIFATALFFFSVGKPSPERIKTLLKLNAEDAELIRLASRPD</sequence>
<feature type="transmembrane region" description="Helical" evidence="1">
    <location>
        <begin position="16"/>
        <end position="35"/>
    </location>
</feature>
<evidence type="ECO:0000256" key="1">
    <source>
        <dbReference type="SAM" id="Phobius"/>
    </source>
</evidence>
<keyword evidence="1" id="KW-0812">Transmembrane</keyword>